<sequence length="155" mass="16092">MITRVISRPAVLAAAALCASLAAPATALAADHVVKMLNAGKDGSMVFEPAFVKAAVGDTVVFTPTEKAAHNSASVLLPAGAKPWRGAADTELKVKLDKEGVYLYACEPHKMMGMVGAIQVGKPSNLADAKVAAAKEQAAFVMGKDRYDKALAQVR</sequence>
<reference evidence="12 13" key="1">
    <citation type="submission" date="2024-04" db="EMBL/GenBank/DDBJ databases">
        <title>Novel species of the genus Ideonella isolated from streams.</title>
        <authorList>
            <person name="Lu H."/>
        </authorList>
    </citation>
    <scope>NUCLEOTIDE SEQUENCE [LARGE SCALE GENOMIC DNA]</scope>
    <source>
        <strain evidence="12 13">BYS139W</strain>
    </source>
</reference>
<feature type="domain" description="Blue (type 1) copper" evidence="11">
    <location>
        <begin position="35"/>
        <end position="120"/>
    </location>
</feature>
<accession>A0ABU9B8L6</accession>
<keyword evidence="13" id="KW-1185">Reference proteome</keyword>
<name>A0ABU9B8L6_9BURK</name>
<keyword evidence="5" id="KW-0479">Metal-binding</keyword>
<evidence type="ECO:0000259" key="11">
    <source>
        <dbReference type="Pfam" id="PF00127"/>
    </source>
</evidence>
<dbReference type="RefSeq" id="WP_341374008.1">
    <property type="nucleotide sequence ID" value="NZ_JBBUTF010000007.1"/>
</dbReference>
<keyword evidence="10" id="KW-0732">Signal</keyword>
<dbReference type="InterPro" id="IPR028871">
    <property type="entry name" value="BlueCu_1_BS"/>
</dbReference>
<comment type="caution">
    <text evidence="12">The sequence shown here is derived from an EMBL/GenBank/DDBJ whole genome shotgun (WGS) entry which is preliminary data.</text>
</comment>
<feature type="chain" id="PRO_5046159756" description="Pseudoazurin" evidence="10">
    <location>
        <begin position="30"/>
        <end position="155"/>
    </location>
</feature>
<dbReference type="NCBIfam" id="TIGR02375">
    <property type="entry name" value="pseudoazurin"/>
    <property type="match status" value="1"/>
</dbReference>
<evidence type="ECO:0000256" key="2">
    <source>
        <dbReference type="ARBA" id="ARBA00004418"/>
    </source>
</evidence>
<dbReference type="SUPFAM" id="SSF49503">
    <property type="entry name" value="Cupredoxins"/>
    <property type="match status" value="1"/>
</dbReference>
<dbReference type="InterPro" id="IPR008972">
    <property type="entry name" value="Cupredoxin"/>
</dbReference>
<evidence type="ECO:0000313" key="12">
    <source>
        <dbReference type="EMBL" id="MEK8026228.1"/>
    </source>
</evidence>
<evidence type="ECO:0000256" key="5">
    <source>
        <dbReference type="ARBA" id="ARBA00022723"/>
    </source>
</evidence>
<evidence type="ECO:0000256" key="4">
    <source>
        <dbReference type="ARBA" id="ARBA00022448"/>
    </source>
</evidence>
<dbReference type="Gene3D" id="2.60.40.420">
    <property type="entry name" value="Cupredoxins - blue copper proteins"/>
    <property type="match status" value="1"/>
</dbReference>
<dbReference type="InterPro" id="IPR000923">
    <property type="entry name" value="BlueCu_1"/>
</dbReference>
<proteinExistence type="predicted"/>
<evidence type="ECO:0000256" key="9">
    <source>
        <dbReference type="NCBIfam" id="TIGR02375"/>
    </source>
</evidence>
<dbReference type="InterPro" id="IPR002386">
    <property type="entry name" value="Amicyanin/Pseudoazurin"/>
</dbReference>
<dbReference type="EMBL" id="JBBUTF010000007">
    <property type="protein sequence ID" value="MEK8026228.1"/>
    <property type="molecule type" value="Genomic_DNA"/>
</dbReference>
<dbReference type="PRINTS" id="PR00155">
    <property type="entry name" value="AMICYANIN"/>
</dbReference>
<evidence type="ECO:0000256" key="7">
    <source>
        <dbReference type="ARBA" id="ARBA00022982"/>
    </source>
</evidence>
<feature type="signal peptide" evidence="10">
    <location>
        <begin position="1"/>
        <end position="29"/>
    </location>
</feature>
<keyword evidence="7" id="KW-0249">Electron transport</keyword>
<evidence type="ECO:0000256" key="8">
    <source>
        <dbReference type="ARBA" id="ARBA00023008"/>
    </source>
</evidence>
<dbReference type="Proteomes" id="UP001368500">
    <property type="component" value="Unassembled WGS sequence"/>
</dbReference>
<keyword evidence="4" id="KW-0813">Transport</keyword>
<dbReference type="InterPro" id="IPR012745">
    <property type="entry name" value="Pseudoazurin"/>
</dbReference>
<dbReference type="CDD" id="cd04218">
    <property type="entry name" value="Pseudoazurin"/>
    <property type="match status" value="1"/>
</dbReference>
<dbReference type="PROSITE" id="PS00196">
    <property type="entry name" value="COPPER_BLUE"/>
    <property type="match status" value="1"/>
</dbReference>
<keyword evidence="8" id="KW-0186">Copper</keyword>
<gene>
    <name evidence="12" type="ORF">AACH11_09685</name>
</gene>
<evidence type="ECO:0000256" key="6">
    <source>
        <dbReference type="ARBA" id="ARBA00022764"/>
    </source>
</evidence>
<dbReference type="Pfam" id="PF00127">
    <property type="entry name" value="Copper-bind"/>
    <property type="match status" value="1"/>
</dbReference>
<protein>
    <recommendedName>
        <fullName evidence="3 9">Pseudoazurin</fullName>
    </recommendedName>
</protein>
<comment type="cofactor">
    <cofactor evidence="1">
        <name>Cu cation</name>
        <dbReference type="ChEBI" id="CHEBI:23378"/>
    </cofactor>
</comment>
<evidence type="ECO:0000256" key="1">
    <source>
        <dbReference type="ARBA" id="ARBA00001935"/>
    </source>
</evidence>
<evidence type="ECO:0000313" key="13">
    <source>
        <dbReference type="Proteomes" id="UP001368500"/>
    </source>
</evidence>
<evidence type="ECO:0000256" key="3">
    <source>
        <dbReference type="ARBA" id="ARBA00016984"/>
    </source>
</evidence>
<comment type="subcellular location">
    <subcellularLocation>
        <location evidence="2">Periplasm</location>
    </subcellularLocation>
</comment>
<evidence type="ECO:0000256" key="10">
    <source>
        <dbReference type="SAM" id="SignalP"/>
    </source>
</evidence>
<keyword evidence="6" id="KW-0574">Periplasm</keyword>
<organism evidence="12 13">
    <name type="scientific">Pseudaquabacterium rugosum</name>
    <dbReference type="NCBI Taxonomy" id="2984194"/>
    <lineage>
        <taxon>Bacteria</taxon>
        <taxon>Pseudomonadati</taxon>
        <taxon>Pseudomonadota</taxon>
        <taxon>Betaproteobacteria</taxon>
        <taxon>Burkholderiales</taxon>
        <taxon>Sphaerotilaceae</taxon>
        <taxon>Pseudaquabacterium</taxon>
    </lineage>
</organism>